<dbReference type="Pfam" id="PF13649">
    <property type="entry name" value="Methyltransf_25"/>
    <property type="match status" value="1"/>
</dbReference>
<dbReference type="GO" id="GO:0032259">
    <property type="term" value="P:methylation"/>
    <property type="evidence" value="ECO:0007669"/>
    <property type="project" value="UniProtKB-KW"/>
</dbReference>
<comment type="caution">
    <text evidence="5">The sequence shown here is derived from an EMBL/GenBank/DDBJ whole genome shotgun (WGS) entry which is preliminary data.</text>
</comment>
<dbReference type="OrthoDB" id="9805171at2"/>
<evidence type="ECO:0000313" key="6">
    <source>
        <dbReference type="Proteomes" id="UP000325849"/>
    </source>
</evidence>
<feature type="domain" description="Methyltransferase" evidence="4">
    <location>
        <begin position="115"/>
        <end position="205"/>
    </location>
</feature>
<proteinExistence type="predicted"/>
<dbReference type="PANTHER" id="PTHR43861">
    <property type="entry name" value="TRANS-ACONITATE 2-METHYLTRANSFERASE-RELATED"/>
    <property type="match status" value="1"/>
</dbReference>
<feature type="region of interest" description="Disordered" evidence="3">
    <location>
        <begin position="14"/>
        <end position="43"/>
    </location>
</feature>
<evidence type="ECO:0000256" key="1">
    <source>
        <dbReference type="ARBA" id="ARBA00022603"/>
    </source>
</evidence>
<dbReference type="SUPFAM" id="SSF53335">
    <property type="entry name" value="S-adenosyl-L-methionine-dependent methyltransferases"/>
    <property type="match status" value="1"/>
</dbReference>
<keyword evidence="2 5" id="KW-0808">Transferase</keyword>
<evidence type="ECO:0000256" key="3">
    <source>
        <dbReference type="SAM" id="MobiDB-lite"/>
    </source>
</evidence>
<dbReference type="PANTHER" id="PTHR43861:SF1">
    <property type="entry name" value="TRANS-ACONITATE 2-METHYLTRANSFERASE"/>
    <property type="match status" value="1"/>
</dbReference>
<sequence>MPRRTYAVLFTRRNGTGTRPGRVSRPVLARPARPRDGLGHPADGLPVPSVASGHVTHPDSGELTAPFISATRTSYDTIAADYADCFADHLAVHPVERSLLAAFAELVRERGTAPVADLGSGPGHVAARLHAMGVPVFGVDVSPRMVELARAAHPALRFHVGSMTSLDLPDATLGGVLALYSIIHVPDDHLPKVFAEFHRVLAPGGQVMLGFQWHEEESGMHLAERFGHEISLDYHWHTPDAVADLLVKSGFRLRARLLREPNAEERLPRAFLLAHKPEAA</sequence>
<dbReference type="CDD" id="cd02440">
    <property type="entry name" value="AdoMet_MTases"/>
    <property type="match status" value="1"/>
</dbReference>
<evidence type="ECO:0000256" key="2">
    <source>
        <dbReference type="ARBA" id="ARBA00022679"/>
    </source>
</evidence>
<reference evidence="5 6" key="1">
    <citation type="submission" date="2019-07" db="EMBL/GenBank/DDBJ databases">
        <title>New species of Amycolatopsis and Streptomyces.</title>
        <authorList>
            <person name="Duangmal K."/>
            <person name="Teo W.F.A."/>
            <person name="Lipun K."/>
        </authorList>
    </citation>
    <scope>NUCLEOTIDE SEQUENCE [LARGE SCALE GENOMIC DNA]</scope>
    <source>
        <strain evidence="5 6">NBRC 109810</strain>
    </source>
</reference>
<organism evidence="5 6">
    <name type="scientific">Streptomyces adustus</name>
    <dbReference type="NCBI Taxonomy" id="1609272"/>
    <lineage>
        <taxon>Bacteria</taxon>
        <taxon>Bacillati</taxon>
        <taxon>Actinomycetota</taxon>
        <taxon>Actinomycetes</taxon>
        <taxon>Kitasatosporales</taxon>
        <taxon>Streptomycetaceae</taxon>
        <taxon>Streptomyces</taxon>
    </lineage>
</organism>
<dbReference type="AlphaFoldDB" id="A0A5N8VGQ6"/>
<name>A0A5N8VGQ6_9ACTN</name>
<evidence type="ECO:0000259" key="4">
    <source>
        <dbReference type="Pfam" id="PF13649"/>
    </source>
</evidence>
<protein>
    <submittedName>
        <fullName evidence="5">Class I SAM-dependent methyltransferase</fullName>
    </submittedName>
</protein>
<dbReference type="InterPro" id="IPR041698">
    <property type="entry name" value="Methyltransf_25"/>
</dbReference>
<dbReference type="GO" id="GO:0017000">
    <property type="term" value="P:antibiotic biosynthetic process"/>
    <property type="evidence" value="ECO:0007669"/>
    <property type="project" value="UniProtKB-ARBA"/>
</dbReference>
<dbReference type="Gene3D" id="3.40.50.150">
    <property type="entry name" value="Vaccinia Virus protein VP39"/>
    <property type="match status" value="1"/>
</dbReference>
<dbReference type="EMBL" id="VJZD01000112">
    <property type="protein sequence ID" value="MPY34417.1"/>
    <property type="molecule type" value="Genomic_DNA"/>
</dbReference>
<accession>A0A5N8VGQ6</accession>
<dbReference type="GO" id="GO:0008168">
    <property type="term" value="F:methyltransferase activity"/>
    <property type="evidence" value="ECO:0007669"/>
    <property type="project" value="UniProtKB-KW"/>
</dbReference>
<gene>
    <name evidence="5" type="ORF">FNH09_25210</name>
</gene>
<keyword evidence="1 5" id="KW-0489">Methyltransferase</keyword>
<dbReference type="InterPro" id="IPR029063">
    <property type="entry name" value="SAM-dependent_MTases_sf"/>
</dbReference>
<evidence type="ECO:0000313" key="5">
    <source>
        <dbReference type="EMBL" id="MPY34417.1"/>
    </source>
</evidence>
<keyword evidence="6" id="KW-1185">Reference proteome</keyword>
<dbReference type="Proteomes" id="UP000325849">
    <property type="component" value="Unassembled WGS sequence"/>
</dbReference>